<dbReference type="GO" id="GO:0006952">
    <property type="term" value="P:defense response"/>
    <property type="evidence" value="ECO:0007669"/>
    <property type="project" value="InterPro"/>
</dbReference>
<dbReference type="Gene3D" id="1.10.8.430">
    <property type="entry name" value="Helical domain of apoptotic protease-activating factors"/>
    <property type="match status" value="1"/>
</dbReference>
<dbReference type="Pfam" id="PF00931">
    <property type="entry name" value="NB-ARC"/>
    <property type="match status" value="1"/>
</dbReference>
<keyword evidence="6" id="KW-1185">Reference proteome</keyword>
<dbReference type="SUPFAM" id="SSF52540">
    <property type="entry name" value="P-loop containing nucleoside triphosphate hydrolases"/>
    <property type="match status" value="1"/>
</dbReference>
<dbReference type="InterPro" id="IPR036390">
    <property type="entry name" value="WH_DNA-bd_sf"/>
</dbReference>
<dbReference type="InterPro" id="IPR027417">
    <property type="entry name" value="P-loop_NTPase"/>
</dbReference>
<protein>
    <submittedName>
        <fullName evidence="5">TIR-NBS-LRR type disease resistance protein</fullName>
    </submittedName>
</protein>
<comment type="caution">
    <text evidence="5">The sequence shown here is derived from an EMBL/GenBank/DDBJ whole genome shotgun (WGS) entry which is preliminary data.</text>
</comment>
<proteinExistence type="predicted"/>
<evidence type="ECO:0000259" key="3">
    <source>
        <dbReference type="Pfam" id="PF00931"/>
    </source>
</evidence>
<dbReference type="EMBL" id="LXQA010008049">
    <property type="protein sequence ID" value="MCH85185.1"/>
    <property type="molecule type" value="Genomic_DNA"/>
</dbReference>
<dbReference type="Proteomes" id="UP000265520">
    <property type="component" value="Unassembled WGS sequence"/>
</dbReference>
<reference evidence="5 6" key="1">
    <citation type="journal article" date="2018" name="Front. Plant Sci.">
        <title>Red Clover (Trifolium pratense) and Zigzag Clover (T. medium) - A Picture of Genomic Similarities and Differences.</title>
        <authorList>
            <person name="Dluhosova J."/>
            <person name="Istvanek J."/>
            <person name="Nedelnik J."/>
            <person name="Repkova J."/>
        </authorList>
    </citation>
    <scope>NUCLEOTIDE SEQUENCE [LARGE SCALE GENOMIC DNA]</scope>
    <source>
        <strain evidence="6">cv. 10/8</strain>
        <tissue evidence="5">Leaf</tissue>
    </source>
</reference>
<dbReference type="SUPFAM" id="SSF46785">
    <property type="entry name" value="Winged helix' DNA-binding domain"/>
    <property type="match status" value="1"/>
</dbReference>
<feature type="domain" description="Disease resistance protein Roq1-like winged-helix" evidence="4">
    <location>
        <begin position="254"/>
        <end position="322"/>
    </location>
</feature>
<feature type="domain" description="NB-ARC" evidence="3">
    <location>
        <begin position="8"/>
        <end position="185"/>
    </location>
</feature>
<gene>
    <name evidence="5" type="ORF">A2U01_0006029</name>
</gene>
<dbReference type="AlphaFoldDB" id="A0A392MDJ4"/>
<dbReference type="Gene3D" id="3.40.50.300">
    <property type="entry name" value="P-loop containing nucleotide triphosphate hydrolases"/>
    <property type="match status" value="1"/>
</dbReference>
<dbReference type="PANTHER" id="PTHR11017:SF290">
    <property type="entry name" value="ADP-RIBOSYL CYCLASE_CYCLIC ADP-RIBOSE HYDROLASE"/>
    <property type="match status" value="1"/>
</dbReference>
<dbReference type="GO" id="GO:0043531">
    <property type="term" value="F:ADP binding"/>
    <property type="evidence" value="ECO:0007669"/>
    <property type="project" value="InterPro"/>
</dbReference>
<dbReference type="PRINTS" id="PR00364">
    <property type="entry name" value="DISEASERSIST"/>
</dbReference>
<name>A0A392MDJ4_9FABA</name>
<dbReference type="PANTHER" id="PTHR11017">
    <property type="entry name" value="LEUCINE-RICH REPEAT-CONTAINING PROTEIN"/>
    <property type="match status" value="1"/>
</dbReference>
<evidence type="ECO:0000313" key="5">
    <source>
        <dbReference type="EMBL" id="MCH85185.1"/>
    </source>
</evidence>
<dbReference type="InterPro" id="IPR058192">
    <property type="entry name" value="WHD_ROQ1-like"/>
</dbReference>
<organism evidence="5 6">
    <name type="scientific">Trifolium medium</name>
    <dbReference type="NCBI Taxonomy" id="97028"/>
    <lineage>
        <taxon>Eukaryota</taxon>
        <taxon>Viridiplantae</taxon>
        <taxon>Streptophyta</taxon>
        <taxon>Embryophyta</taxon>
        <taxon>Tracheophyta</taxon>
        <taxon>Spermatophyta</taxon>
        <taxon>Magnoliopsida</taxon>
        <taxon>eudicotyledons</taxon>
        <taxon>Gunneridae</taxon>
        <taxon>Pentapetalae</taxon>
        <taxon>rosids</taxon>
        <taxon>fabids</taxon>
        <taxon>Fabales</taxon>
        <taxon>Fabaceae</taxon>
        <taxon>Papilionoideae</taxon>
        <taxon>50 kb inversion clade</taxon>
        <taxon>NPAAA clade</taxon>
        <taxon>Hologalegina</taxon>
        <taxon>IRL clade</taxon>
        <taxon>Trifolieae</taxon>
        <taxon>Trifolium</taxon>
    </lineage>
</organism>
<evidence type="ECO:0000256" key="2">
    <source>
        <dbReference type="ARBA" id="ARBA00022737"/>
    </source>
</evidence>
<sequence length="353" mass="40766">MQPRIEELEQLLKLSSEDDDFRVLGIWGMGGVGKTTHATVLYDRISYQFDACCFINNTSKIYMDGGVVAVQKQILRQALEERNLDSYDTCEIAGIMINRLHSGIKVLLVLDNVDQLEQLQELAVNPKLLCRGSRIIITTRDEHILRVYGADIEKFPKLNAFTIYKVPLLNSNDACELFRRKAFNGEEQSSSCVELIPEVLKYAQHLPLAIRVVGSFFCTRDATQWRDALDRLRNNPDSKIMDVLQMSVDGLQHEEKEIFLHVACFFKGEREDYVKRILHACGLHPHIGIQRILEKSLITIENQEIHMHDMLQKLGEKIVRHQFPEDPGSWSRLWQYHDFYQVLTTETVTNYVS</sequence>
<evidence type="ECO:0000259" key="4">
    <source>
        <dbReference type="Pfam" id="PF23282"/>
    </source>
</evidence>
<evidence type="ECO:0000313" key="6">
    <source>
        <dbReference type="Proteomes" id="UP000265520"/>
    </source>
</evidence>
<dbReference type="InterPro" id="IPR002182">
    <property type="entry name" value="NB-ARC"/>
</dbReference>
<dbReference type="Pfam" id="PF23282">
    <property type="entry name" value="WHD_ROQ1"/>
    <property type="match status" value="1"/>
</dbReference>
<keyword evidence="1" id="KW-0433">Leucine-rich repeat</keyword>
<dbReference type="InterPro" id="IPR044974">
    <property type="entry name" value="Disease_R_plants"/>
</dbReference>
<dbReference type="InterPro" id="IPR042197">
    <property type="entry name" value="Apaf_helical"/>
</dbReference>
<keyword evidence="2" id="KW-0677">Repeat</keyword>
<accession>A0A392MDJ4</accession>
<evidence type="ECO:0000256" key="1">
    <source>
        <dbReference type="ARBA" id="ARBA00022614"/>
    </source>
</evidence>